<name>A0A4U8TGJ1_9HELI</name>
<evidence type="ECO:0000313" key="2">
    <source>
        <dbReference type="Proteomes" id="UP000029861"/>
    </source>
</evidence>
<evidence type="ECO:0000313" key="1">
    <source>
        <dbReference type="EMBL" id="TLD98568.1"/>
    </source>
</evidence>
<comment type="caution">
    <text evidence="1">The sequence shown here is derived from an EMBL/GenBank/DDBJ whole genome shotgun (WGS) entry which is preliminary data.</text>
</comment>
<accession>A0A4U8TGJ1</accession>
<dbReference type="RefSeq" id="WP_034318288.1">
    <property type="nucleotide sequence ID" value="NZ_FZNF01000094.1"/>
</dbReference>
<sequence>MGIVDWLTGTWHRTKDFFADKIRSFLGVGDTIAKDIGEQSSYDRDRASVDQSVAANQLLADLRNQSKDKADKIEGEIIETIRQVFKLLEEGIQTIDNKTIGSVPLDLPMGQIQSAYKKVC</sequence>
<dbReference type="AlphaFoldDB" id="A0A4U8TGJ1"/>
<protein>
    <submittedName>
        <fullName evidence="1">Uncharacterized protein</fullName>
    </submittedName>
</protein>
<dbReference type="Proteomes" id="UP000029861">
    <property type="component" value="Unassembled WGS sequence"/>
</dbReference>
<gene>
    <name evidence="1" type="ORF">LS80_004515</name>
</gene>
<organism evidence="1 2">
    <name type="scientific">Helicobacter trogontum</name>
    <dbReference type="NCBI Taxonomy" id="50960"/>
    <lineage>
        <taxon>Bacteria</taxon>
        <taxon>Pseudomonadati</taxon>
        <taxon>Campylobacterota</taxon>
        <taxon>Epsilonproteobacteria</taxon>
        <taxon>Campylobacterales</taxon>
        <taxon>Helicobacteraceae</taxon>
        <taxon>Helicobacter</taxon>
    </lineage>
</organism>
<dbReference type="EMBL" id="JRPK02000010">
    <property type="protein sequence ID" value="TLD98568.1"/>
    <property type="molecule type" value="Genomic_DNA"/>
</dbReference>
<proteinExistence type="predicted"/>
<reference evidence="1 2" key="1">
    <citation type="journal article" date="2014" name="Genome Announc.">
        <title>Draft genome sequences of eight enterohepatic helicobacter species isolated from both laboratory and wild rodents.</title>
        <authorList>
            <person name="Sheh A."/>
            <person name="Shen Z."/>
            <person name="Fox J.G."/>
        </authorList>
    </citation>
    <scope>NUCLEOTIDE SEQUENCE [LARGE SCALE GENOMIC DNA]</scope>
    <source>
        <strain evidence="1 2">ATCC 49310</strain>
    </source>
</reference>